<reference evidence="2 3" key="1">
    <citation type="submission" date="2014-08" db="EMBL/GenBank/DDBJ databases">
        <authorList>
            <person name="Moulin Lionel"/>
        </authorList>
    </citation>
    <scope>NUCLEOTIDE SEQUENCE [LARGE SCALE GENOMIC DNA]</scope>
</reference>
<proteinExistence type="predicted"/>
<dbReference type="EMBL" id="CCNB01000012">
    <property type="protein sequence ID" value="CDX35252.1"/>
    <property type="molecule type" value="Genomic_DNA"/>
</dbReference>
<evidence type="ECO:0000313" key="3">
    <source>
        <dbReference type="Proteomes" id="UP000046373"/>
    </source>
</evidence>
<organism evidence="2 3">
    <name type="scientific">Mesorhizobium plurifarium</name>
    <dbReference type="NCBI Taxonomy" id="69974"/>
    <lineage>
        <taxon>Bacteria</taxon>
        <taxon>Pseudomonadati</taxon>
        <taxon>Pseudomonadota</taxon>
        <taxon>Alphaproteobacteria</taxon>
        <taxon>Hyphomicrobiales</taxon>
        <taxon>Phyllobacteriaceae</taxon>
        <taxon>Mesorhizobium</taxon>
    </lineage>
</organism>
<gene>
    <name evidence="2" type="ORF">MPLDJ20_20115</name>
</gene>
<dbReference type="AlphaFoldDB" id="A0A090F146"/>
<name>A0A090F146_MESPL</name>
<sequence length="71" mass="7460">MAGRDTLFSSEGDDLIEQGVGGHESIPSGAVICGAKSDQIFGREGVDGPLSDNGRDKPRTIRGPGFDVLDW</sequence>
<accession>A0A090F146</accession>
<evidence type="ECO:0000313" key="2">
    <source>
        <dbReference type="EMBL" id="CDX35252.1"/>
    </source>
</evidence>
<evidence type="ECO:0000256" key="1">
    <source>
        <dbReference type="SAM" id="MobiDB-lite"/>
    </source>
</evidence>
<protein>
    <submittedName>
        <fullName evidence="2">Uncharacterized protein</fullName>
    </submittedName>
</protein>
<feature type="region of interest" description="Disordered" evidence="1">
    <location>
        <begin position="43"/>
        <end position="71"/>
    </location>
</feature>
<dbReference type="Proteomes" id="UP000046373">
    <property type="component" value="Unassembled WGS sequence"/>
</dbReference>
<dbReference type="GeneID" id="31890310"/>